<dbReference type="PANTHER" id="PTHR48073">
    <property type="entry name" value="O-SUCCINYLBENZOATE SYNTHASE-RELATED"/>
    <property type="match status" value="1"/>
</dbReference>
<gene>
    <name evidence="9" type="ORF">AVDCRST_MAG59-2321</name>
</gene>
<reference evidence="9" key="1">
    <citation type="submission" date="2020-02" db="EMBL/GenBank/DDBJ databases">
        <authorList>
            <person name="Meier V. D."/>
        </authorList>
    </citation>
    <scope>NUCLEOTIDE SEQUENCE</scope>
    <source>
        <strain evidence="9">AVDCRST_MAG59</strain>
    </source>
</reference>
<evidence type="ECO:0000256" key="1">
    <source>
        <dbReference type="ARBA" id="ARBA00008031"/>
    </source>
</evidence>
<dbReference type="CDD" id="cd03319">
    <property type="entry name" value="L-Ala-DL-Glu_epimerase"/>
    <property type="match status" value="1"/>
</dbReference>
<dbReference type="InterPro" id="IPR029017">
    <property type="entry name" value="Enolase-like_N"/>
</dbReference>
<dbReference type="AlphaFoldDB" id="A0A6J4UTS0"/>
<dbReference type="Gene3D" id="3.30.390.10">
    <property type="entry name" value="Enolase-like, N-terminal domain"/>
    <property type="match status" value="1"/>
</dbReference>
<dbReference type="SFLD" id="SFLDG00180">
    <property type="entry name" value="muconate_cycloisomerase"/>
    <property type="match status" value="1"/>
</dbReference>
<dbReference type="GO" id="GO:0009063">
    <property type="term" value="P:amino acid catabolic process"/>
    <property type="evidence" value="ECO:0007669"/>
    <property type="project" value="InterPro"/>
</dbReference>
<feature type="active site" description="Proton acceptor; specific for (R)-substrate epimerization" evidence="5">
    <location>
        <position position="174"/>
    </location>
</feature>
<dbReference type="SFLD" id="SFLDF00009">
    <property type="entry name" value="o-succinylbenzoate_synthase"/>
    <property type="match status" value="1"/>
</dbReference>
<dbReference type="EC" id="5.1.1.-" evidence="7"/>
<evidence type="ECO:0000259" key="8">
    <source>
        <dbReference type="SMART" id="SM00922"/>
    </source>
</evidence>
<name>A0A6J4UTS0_9BACT</name>
<dbReference type="SUPFAM" id="SSF54826">
    <property type="entry name" value="Enolase N-terminal domain-like"/>
    <property type="match status" value="1"/>
</dbReference>
<keyword evidence="3 6" id="KW-0460">Magnesium</keyword>
<dbReference type="InterPro" id="IPR013342">
    <property type="entry name" value="Mandelate_racemase_C"/>
</dbReference>
<dbReference type="FunFam" id="3.30.390.10:FF:000009">
    <property type="entry name" value="Hydrophobic dipeptide epimerase"/>
    <property type="match status" value="1"/>
</dbReference>
<comment type="similarity">
    <text evidence="1 7">Belongs to the mandelate racemase/muconate lactonizing enzyme family.</text>
</comment>
<evidence type="ECO:0000256" key="3">
    <source>
        <dbReference type="ARBA" id="ARBA00022842"/>
    </source>
</evidence>
<feature type="active site" description="Proton acceptor; specific for (S)-substrate epimerization" evidence="5">
    <location>
        <position position="280"/>
    </location>
</feature>
<dbReference type="GO" id="GO:0046872">
    <property type="term" value="F:metal ion binding"/>
    <property type="evidence" value="ECO:0007669"/>
    <property type="project" value="UniProtKB-KW"/>
</dbReference>
<organism evidence="9">
    <name type="scientific">uncultured Thermomicrobiales bacterium</name>
    <dbReference type="NCBI Taxonomy" id="1645740"/>
    <lineage>
        <taxon>Bacteria</taxon>
        <taxon>Pseudomonadati</taxon>
        <taxon>Thermomicrobiota</taxon>
        <taxon>Thermomicrobia</taxon>
        <taxon>Thermomicrobiales</taxon>
        <taxon>environmental samples</taxon>
    </lineage>
</organism>
<evidence type="ECO:0000256" key="5">
    <source>
        <dbReference type="PIRSR" id="PIRSR634603-1"/>
    </source>
</evidence>
<dbReference type="EMBL" id="CADCWF010000150">
    <property type="protein sequence ID" value="CAA9558927.1"/>
    <property type="molecule type" value="Genomic_DNA"/>
</dbReference>
<evidence type="ECO:0000256" key="6">
    <source>
        <dbReference type="PIRSR" id="PIRSR634603-3"/>
    </source>
</evidence>
<feature type="binding site" evidence="6">
    <location>
        <position position="256"/>
    </location>
    <ligand>
        <name>Mg(2+)</name>
        <dbReference type="ChEBI" id="CHEBI:18420"/>
    </ligand>
</feature>
<evidence type="ECO:0000256" key="7">
    <source>
        <dbReference type="RuleBase" id="RU366006"/>
    </source>
</evidence>
<dbReference type="GO" id="GO:0006518">
    <property type="term" value="P:peptide metabolic process"/>
    <property type="evidence" value="ECO:0007669"/>
    <property type="project" value="UniProtKB-ARBA"/>
</dbReference>
<dbReference type="Pfam" id="PF13378">
    <property type="entry name" value="MR_MLE_C"/>
    <property type="match status" value="1"/>
</dbReference>
<dbReference type="SMART" id="SM00922">
    <property type="entry name" value="MR_MLE"/>
    <property type="match status" value="1"/>
</dbReference>
<dbReference type="InterPro" id="IPR036849">
    <property type="entry name" value="Enolase-like_C_sf"/>
</dbReference>
<dbReference type="SFLD" id="SFLDS00001">
    <property type="entry name" value="Enolase"/>
    <property type="match status" value="1"/>
</dbReference>
<dbReference type="PANTHER" id="PTHR48073:SF2">
    <property type="entry name" value="O-SUCCINYLBENZOATE SYNTHASE"/>
    <property type="match status" value="1"/>
</dbReference>
<dbReference type="InterPro" id="IPR034603">
    <property type="entry name" value="Dipeptide_epimerase"/>
</dbReference>
<evidence type="ECO:0000256" key="4">
    <source>
        <dbReference type="ARBA" id="ARBA00023235"/>
    </source>
</evidence>
<dbReference type="Pfam" id="PF02746">
    <property type="entry name" value="MR_MLE_N"/>
    <property type="match status" value="1"/>
</dbReference>
<dbReference type="GO" id="GO:0016855">
    <property type="term" value="F:racemase and epimerase activity, acting on amino acids and derivatives"/>
    <property type="evidence" value="ECO:0007669"/>
    <property type="project" value="UniProtKB-UniRule"/>
</dbReference>
<protein>
    <recommendedName>
        <fullName evidence="7">Dipeptide epimerase</fullName>
        <ecNumber evidence="7">5.1.1.-</ecNumber>
    </recommendedName>
</protein>
<evidence type="ECO:0000313" key="9">
    <source>
        <dbReference type="EMBL" id="CAA9558927.1"/>
    </source>
</evidence>
<feature type="binding site" evidence="6">
    <location>
        <position position="231"/>
    </location>
    <ligand>
        <name>Mg(2+)</name>
        <dbReference type="ChEBI" id="CHEBI:18420"/>
    </ligand>
</feature>
<evidence type="ECO:0000256" key="2">
    <source>
        <dbReference type="ARBA" id="ARBA00022723"/>
    </source>
</evidence>
<keyword evidence="2 6" id="KW-0479">Metal-binding</keyword>
<feature type="binding site" evidence="6">
    <location>
        <position position="204"/>
    </location>
    <ligand>
        <name>Mg(2+)</name>
        <dbReference type="ChEBI" id="CHEBI:18420"/>
    </ligand>
</feature>
<sequence>MKGGTPEPDRPLRIAAIDVVPVRLPLREPFVIAYASYADVLSVLVRVRTEDGAEGWGEATPDPNVTGETWPSAAAMLRDDLAPALLGHDARDRFGTMSRLDAVVEGAPAAKAALDIALHDLVARSLAVPLWVLLGGCSKAALEISRVVSLGTPEAMADAARGHVADGFSTVKLKVGDATAPLLDAARVVAVRAAVGPEIGIKVDANQGWKASGTAVRAIQAMSESQPAYVEQPVAAWDLEGLADVRRQTGATIMVDEGCHGARDLLRVVALRAADLVNIKLMKTGGIGPALRLNAIAEAAGIGAQVGTMVESSIASAAGLHVAIALANVATVEMGGPLMLAEDIGELATGYHGNQVLLPDGVGLGVQPDISTVRRFATSWHEVRRD</sequence>
<dbReference type="InterPro" id="IPR018110">
    <property type="entry name" value="Mandel_Rmase/mucon_lact_enz_CS"/>
</dbReference>
<dbReference type="InterPro" id="IPR029065">
    <property type="entry name" value="Enolase_C-like"/>
</dbReference>
<comment type="cofactor">
    <cofactor evidence="6 7">
        <name>Mg(2+)</name>
        <dbReference type="ChEBI" id="CHEBI:18420"/>
    </cofactor>
    <text evidence="6 7">Binds 1 Mg(2+) ion per subunit.</text>
</comment>
<dbReference type="SUPFAM" id="SSF51604">
    <property type="entry name" value="Enolase C-terminal domain-like"/>
    <property type="match status" value="1"/>
</dbReference>
<accession>A0A6J4UTS0</accession>
<proteinExistence type="inferred from homology"/>
<dbReference type="InterPro" id="IPR013341">
    <property type="entry name" value="Mandelate_racemase_N_dom"/>
</dbReference>
<dbReference type="Gene3D" id="3.20.20.120">
    <property type="entry name" value="Enolase-like C-terminal domain"/>
    <property type="match status" value="1"/>
</dbReference>
<dbReference type="PROSITE" id="PS00908">
    <property type="entry name" value="MR_MLE_1"/>
    <property type="match status" value="1"/>
</dbReference>
<feature type="domain" description="Mandelate racemase/muconate lactonizing enzyme C-terminal" evidence="8">
    <location>
        <begin position="153"/>
        <end position="252"/>
    </location>
</feature>
<keyword evidence="4 7" id="KW-0413">Isomerase</keyword>